<gene>
    <name evidence="1" type="ORF">OCV61_00665</name>
</gene>
<dbReference type="Pfam" id="PF13419">
    <property type="entry name" value="HAD_2"/>
    <property type="match status" value="1"/>
</dbReference>
<dbReference type="SUPFAM" id="SSF56784">
    <property type="entry name" value="HAD-like"/>
    <property type="match status" value="1"/>
</dbReference>
<name>A0ABT2TNX9_9FIRM</name>
<sequence length="206" mass="23470">MDGTLLDSMGYWRHLAEQYLAEKGIQAEEGLNDTLLRMTVHQGAIYIKETYQIQESPEAIMEGIGKLMSENYSLRVQPKKGVVPFLKMLHHNHIQMCVATATDEYLAKEALKRTGIWKYFKGIYTCAGVGYDKSTPHIYEAALTYLDLAKEEVLVFEDAIHAARTARDAGFKVVGVYDAWEPETVKLQAMVYRYTKDFSEMEALIQ</sequence>
<dbReference type="Gene3D" id="1.10.150.240">
    <property type="entry name" value="Putative phosphatase, domain 2"/>
    <property type="match status" value="1"/>
</dbReference>
<evidence type="ECO:0000313" key="2">
    <source>
        <dbReference type="Proteomes" id="UP001652409"/>
    </source>
</evidence>
<dbReference type="InterPro" id="IPR041492">
    <property type="entry name" value="HAD_2"/>
</dbReference>
<dbReference type="InterPro" id="IPR023198">
    <property type="entry name" value="PGP-like_dom2"/>
</dbReference>
<dbReference type="CDD" id="cd07505">
    <property type="entry name" value="HAD_BPGM-like"/>
    <property type="match status" value="1"/>
</dbReference>
<organism evidence="1 2">
    <name type="scientific">Blautia ammoniilytica</name>
    <dbReference type="NCBI Taxonomy" id="2981782"/>
    <lineage>
        <taxon>Bacteria</taxon>
        <taxon>Bacillati</taxon>
        <taxon>Bacillota</taxon>
        <taxon>Clostridia</taxon>
        <taxon>Lachnospirales</taxon>
        <taxon>Lachnospiraceae</taxon>
        <taxon>Blautia</taxon>
    </lineage>
</organism>
<dbReference type="NCBIfam" id="TIGR01509">
    <property type="entry name" value="HAD-SF-IA-v3"/>
    <property type="match status" value="1"/>
</dbReference>
<dbReference type="InterPro" id="IPR006439">
    <property type="entry name" value="HAD-SF_hydro_IA"/>
</dbReference>
<dbReference type="EMBL" id="JAOQJL010000001">
    <property type="protein sequence ID" value="MCU6763924.1"/>
    <property type="molecule type" value="Genomic_DNA"/>
</dbReference>
<protein>
    <submittedName>
        <fullName evidence="1">HAD family phosphatase</fullName>
    </submittedName>
</protein>
<dbReference type="Gene3D" id="3.40.50.1000">
    <property type="entry name" value="HAD superfamily/HAD-like"/>
    <property type="match status" value="1"/>
</dbReference>
<dbReference type="Proteomes" id="UP001652409">
    <property type="component" value="Unassembled WGS sequence"/>
</dbReference>
<comment type="caution">
    <text evidence="1">The sequence shown here is derived from an EMBL/GenBank/DDBJ whole genome shotgun (WGS) entry which is preliminary data.</text>
</comment>
<dbReference type="InterPro" id="IPR036412">
    <property type="entry name" value="HAD-like_sf"/>
</dbReference>
<dbReference type="PANTHER" id="PTHR18901:SF38">
    <property type="entry name" value="PSEUDOURIDINE-5'-PHOSPHATASE"/>
    <property type="match status" value="1"/>
</dbReference>
<dbReference type="RefSeq" id="WP_173728174.1">
    <property type="nucleotide sequence ID" value="NZ_JAOQJL010000001.1"/>
</dbReference>
<reference evidence="1 2" key="1">
    <citation type="journal article" date="2021" name="ISME Commun">
        <title>Automated analysis of genomic sequences facilitates high-throughput and comprehensive description of bacteria.</title>
        <authorList>
            <person name="Hitch T.C.A."/>
        </authorList>
    </citation>
    <scope>NUCLEOTIDE SEQUENCE [LARGE SCALE GENOMIC DNA]</scope>
    <source>
        <strain evidence="1 2">Sanger_23</strain>
    </source>
</reference>
<dbReference type="InterPro" id="IPR023214">
    <property type="entry name" value="HAD_sf"/>
</dbReference>
<proteinExistence type="predicted"/>
<keyword evidence="2" id="KW-1185">Reference proteome</keyword>
<accession>A0ABT2TNX9</accession>
<dbReference type="PANTHER" id="PTHR18901">
    <property type="entry name" value="2-DEOXYGLUCOSE-6-PHOSPHATE PHOSPHATASE 2"/>
    <property type="match status" value="1"/>
</dbReference>
<evidence type="ECO:0000313" key="1">
    <source>
        <dbReference type="EMBL" id="MCU6763924.1"/>
    </source>
</evidence>